<evidence type="ECO:0000313" key="3">
    <source>
        <dbReference type="EMBL" id="MDE8562758.1"/>
    </source>
</evidence>
<feature type="domain" description="GLUG" evidence="2">
    <location>
        <begin position="126"/>
        <end position="148"/>
    </location>
</feature>
<protein>
    <submittedName>
        <fullName evidence="3">GLUG motif-containing protein</fullName>
    </submittedName>
</protein>
<dbReference type="Proteomes" id="UP001213979">
    <property type="component" value="Unassembled WGS sequence"/>
</dbReference>
<dbReference type="Pfam" id="PF05342">
    <property type="entry name" value="Peptidase_M26_N"/>
    <property type="match status" value="1"/>
</dbReference>
<reference evidence="3 4" key="1">
    <citation type="submission" date="2023-01" db="EMBL/GenBank/DDBJ databases">
        <title>Genome-based reclassification of Anoxybacillus geothermalis as a later heterotypic synonym of Anoxybacillus rupiensis.</title>
        <authorList>
            <person name="Inan Bektas K."/>
            <person name="Canakci S."/>
            <person name="Belduz A.A."/>
            <person name="Guler H.H."/>
        </authorList>
    </citation>
    <scope>NUCLEOTIDE SEQUENCE [LARGE SCALE GENOMIC DNA]</scope>
    <source>
        <strain evidence="3 4">DSM 17127</strain>
    </source>
</reference>
<proteinExistence type="predicted"/>
<gene>
    <name evidence="3" type="ORF">PNH38_02535</name>
</gene>
<name>A0ABT5W0A4_9BACL</name>
<organism evidence="3 4">
    <name type="scientific">Anoxybacteroides rupiense</name>
    <dbReference type="NCBI Taxonomy" id="311460"/>
    <lineage>
        <taxon>Bacteria</taxon>
        <taxon>Bacillati</taxon>
        <taxon>Bacillota</taxon>
        <taxon>Bacilli</taxon>
        <taxon>Bacillales</taxon>
        <taxon>Anoxybacillaceae</taxon>
        <taxon>Anoxybacteroides</taxon>
    </lineage>
</organism>
<dbReference type="Pfam" id="PF07581">
    <property type="entry name" value="Glug"/>
    <property type="match status" value="1"/>
</dbReference>
<evidence type="ECO:0000313" key="4">
    <source>
        <dbReference type="Proteomes" id="UP001213979"/>
    </source>
</evidence>
<keyword evidence="4" id="KW-1185">Reference proteome</keyword>
<dbReference type="EMBL" id="JAQOTG010000001">
    <property type="protein sequence ID" value="MDE8562758.1"/>
    <property type="molecule type" value="Genomic_DNA"/>
</dbReference>
<dbReference type="RefSeq" id="WP_275191700.1">
    <property type="nucleotide sequence ID" value="NZ_JAQOTG010000001.1"/>
</dbReference>
<dbReference type="Gene3D" id="2.160.20.110">
    <property type="match status" value="1"/>
</dbReference>
<sequence length="436" mass="47812">MLGAGTQENPYIIQTPADLDAVRNNLTAYYELGNNIDMTGYTFLPIGNSTNRFTGTLDGKGYKITNLIINQSTTDFIGLFGFLQGTVKNLALENVNIAGNIRVGAIAGQAYQSTIENCYSTGSIKGSYVVGGLVGYPGYTTIRNCYSTCSVEGTYNSSSSLALQVGGFVGSDLGSSRIEKCYSVGFVKNYFNNAGGFIGKINTNAGAQTVITSCYWDTQTSGRTTSAGGIGKTTVQMKTQSTYVGWDFENVWAINNDYPKLRLFLGIKKQTINLQSYINPVHSKTSKINKSTKQTQSFLNTIQTQIQCHISTKRTISTYTLPIATSVQKSNRTVRSITQYVTSYINPISSIVERKTKTIQQLLSYINPIKSNVNVIAPIRNKVVNAYVSIIENPSIVQFEENLSNTYTFENHSNVQFEDNLSNVYAIENPSTVEVI</sequence>
<dbReference type="InterPro" id="IPR011493">
    <property type="entry name" value="GLUG"/>
</dbReference>
<evidence type="ECO:0000259" key="1">
    <source>
        <dbReference type="Pfam" id="PF05342"/>
    </source>
</evidence>
<comment type="caution">
    <text evidence="3">The sequence shown here is derived from an EMBL/GenBank/DDBJ whole genome shotgun (WGS) entry which is preliminary data.</text>
</comment>
<evidence type="ECO:0000259" key="2">
    <source>
        <dbReference type="Pfam" id="PF07581"/>
    </source>
</evidence>
<dbReference type="InterPro" id="IPR008006">
    <property type="entry name" value="Peptidase_M26_N_dom"/>
</dbReference>
<accession>A0ABT5W0A4</accession>
<feature type="domain" description="Peptidase M26 N-terminal" evidence="1">
    <location>
        <begin position="19"/>
        <end position="121"/>
    </location>
</feature>